<keyword evidence="2" id="KW-1185">Reference proteome</keyword>
<comment type="caution">
    <text evidence="1">The sequence shown here is derived from an EMBL/GenBank/DDBJ whole genome shotgun (WGS) entry which is preliminary data.</text>
</comment>
<protein>
    <submittedName>
        <fullName evidence="1">Uncharacterized protein</fullName>
    </submittedName>
</protein>
<dbReference type="EMBL" id="CM047586">
    <property type="protein sequence ID" value="KAI9908861.1"/>
    <property type="molecule type" value="Genomic_DNA"/>
</dbReference>
<reference evidence="1 2" key="1">
    <citation type="journal article" date="2022" name="bioRxiv">
        <title>The genome of the oomycete Peronosclerospora sorghi, a cosmopolitan pathogen of maize and sorghum, is inflated with dispersed pseudogenes.</title>
        <authorList>
            <person name="Fletcher K."/>
            <person name="Martin F."/>
            <person name="Isakeit T."/>
            <person name="Cavanaugh K."/>
            <person name="Magill C."/>
            <person name="Michelmore R."/>
        </authorList>
    </citation>
    <scope>NUCLEOTIDE SEQUENCE [LARGE SCALE GENOMIC DNA]</scope>
    <source>
        <strain evidence="1">P6</strain>
    </source>
</reference>
<sequence length="145" mass="16287">MRELSDQRIDNVNAARAQFLLVVVTVKRFISGLIGSCEYFVGYPLETVPARMQTLQRKERTFIGPLDWFTKIVQDGGLICLLKSAVWKSGLCSHSCRDSTVLTEGMLYTPFEVIKVKIQTLIEVRVDRRQEAIGSASKMCSVKVG</sequence>
<evidence type="ECO:0000313" key="1">
    <source>
        <dbReference type="EMBL" id="KAI9908861.1"/>
    </source>
</evidence>
<accession>A0ACC0VRY4</accession>
<evidence type="ECO:0000313" key="2">
    <source>
        <dbReference type="Proteomes" id="UP001163321"/>
    </source>
</evidence>
<organism evidence="1 2">
    <name type="scientific">Peronosclerospora sorghi</name>
    <dbReference type="NCBI Taxonomy" id="230839"/>
    <lineage>
        <taxon>Eukaryota</taxon>
        <taxon>Sar</taxon>
        <taxon>Stramenopiles</taxon>
        <taxon>Oomycota</taxon>
        <taxon>Peronosporomycetes</taxon>
        <taxon>Peronosporales</taxon>
        <taxon>Peronosporaceae</taxon>
        <taxon>Peronosclerospora</taxon>
    </lineage>
</organism>
<dbReference type="Proteomes" id="UP001163321">
    <property type="component" value="Chromosome 7"/>
</dbReference>
<gene>
    <name evidence="1" type="ORF">PsorP6_015290</name>
</gene>
<name>A0ACC0VRY4_9STRA</name>
<proteinExistence type="predicted"/>